<dbReference type="SUPFAM" id="SSF53448">
    <property type="entry name" value="Nucleotide-diphospho-sugar transferases"/>
    <property type="match status" value="1"/>
</dbReference>
<evidence type="ECO:0000259" key="2">
    <source>
        <dbReference type="Pfam" id="PF12804"/>
    </source>
</evidence>
<comment type="caution">
    <text evidence="3">The sequence shown here is derived from an EMBL/GenBank/DDBJ whole genome shotgun (WGS) entry which is preliminary data.</text>
</comment>
<sequence length="194" mass="20110">MNSEDMALILLAAGHSRRFGDEDKLMADLDGRPLGVHMAERLCALNWRQKLAVVVSDELRNTLTGLGFETLTPLPLAGMGDNLALAARQVGGAAGVVVCLADMPFVPLTHISALVSALGEGITIAVSTVGEAKGPPVAFSANHIGALRALSGDAGARRILISAAVQTVSIEASCDALSDIDTPDDLERARGRFG</sequence>
<evidence type="ECO:0000313" key="3">
    <source>
        <dbReference type="EMBL" id="MDC7695649.1"/>
    </source>
</evidence>
<dbReference type="CDD" id="cd04182">
    <property type="entry name" value="GT_2_like_f"/>
    <property type="match status" value="1"/>
</dbReference>
<dbReference type="PANTHER" id="PTHR43777">
    <property type="entry name" value="MOLYBDENUM COFACTOR CYTIDYLYLTRANSFERASE"/>
    <property type="match status" value="1"/>
</dbReference>
<name>A0ABT5IHP4_9CAUL</name>
<evidence type="ECO:0000256" key="1">
    <source>
        <dbReference type="ARBA" id="ARBA00022842"/>
    </source>
</evidence>
<gene>
    <name evidence="3" type="ORF">PQU94_15330</name>
</gene>
<dbReference type="Gene3D" id="3.90.550.10">
    <property type="entry name" value="Spore Coat Polysaccharide Biosynthesis Protein SpsA, Chain A"/>
    <property type="match status" value="1"/>
</dbReference>
<protein>
    <submittedName>
        <fullName evidence="3">Nucleotidyltransferase family protein</fullName>
    </submittedName>
</protein>
<keyword evidence="1" id="KW-0460">Magnesium</keyword>
<proteinExistence type="predicted"/>
<organism evidence="3 4">
    <name type="scientific">Asticcacaulis currens</name>
    <dbReference type="NCBI Taxonomy" id="2984210"/>
    <lineage>
        <taxon>Bacteria</taxon>
        <taxon>Pseudomonadati</taxon>
        <taxon>Pseudomonadota</taxon>
        <taxon>Alphaproteobacteria</taxon>
        <taxon>Caulobacterales</taxon>
        <taxon>Caulobacteraceae</taxon>
        <taxon>Asticcacaulis</taxon>
    </lineage>
</organism>
<dbReference type="Pfam" id="PF12804">
    <property type="entry name" value="NTP_transf_3"/>
    <property type="match status" value="1"/>
</dbReference>
<dbReference type="InterPro" id="IPR025877">
    <property type="entry name" value="MobA-like_NTP_Trfase"/>
</dbReference>
<dbReference type="PANTHER" id="PTHR43777:SF1">
    <property type="entry name" value="MOLYBDENUM COFACTOR CYTIDYLYLTRANSFERASE"/>
    <property type="match status" value="1"/>
</dbReference>
<dbReference type="InterPro" id="IPR029044">
    <property type="entry name" value="Nucleotide-diphossugar_trans"/>
</dbReference>
<evidence type="ECO:0000313" key="4">
    <source>
        <dbReference type="Proteomes" id="UP001216595"/>
    </source>
</evidence>
<feature type="domain" description="MobA-like NTP transferase" evidence="2">
    <location>
        <begin position="9"/>
        <end position="161"/>
    </location>
</feature>
<keyword evidence="4" id="KW-1185">Reference proteome</keyword>
<dbReference type="Proteomes" id="UP001216595">
    <property type="component" value="Unassembled WGS sequence"/>
</dbReference>
<dbReference type="EMBL" id="JAQQKW010000010">
    <property type="protein sequence ID" value="MDC7695649.1"/>
    <property type="molecule type" value="Genomic_DNA"/>
</dbReference>
<dbReference type="RefSeq" id="WP_272742308.1">
    <property type="nucleotide sequence ID" value="NZ_JAQQKW010000010.1"/>
</dbReference>
<reference evidence="3 4" key="1">
    <citation type="submission" date="2023-01" db="EMBL/GenBank/DDBJ databases">
        <title>Novel species of the genus Asticcacaulis isolated from rivers.</title>
        <authorList>
            <person name="Lu H."/>
        </authorList>
    </citation>
    <scope>NUCLEOTIDE SEQUENCE [LARGE SCALE GENOMIC DNA]</scope>
    <source>
        <strain evidence="3 4">DXS10W</strain>
    </source>
</reference>
<accession>A0ABT5IHP4</accession>